<dbReference type="HAMAP" id="MF_00042">
    <property type="entry name" value="RNase_H"/>
    <property type="match status" value="1"/>
</dbReference>
<comment type="subunit">
    <text evidence="3 10">Monomer.</text>
</comment>
<evidence type="ECO:0000256" key="7">
    <source>
        <dbReference type="ARBA" id="ARBA00022759"/>
    </source>
</evidence>
<feature type="binding site" evidence="10">
    <location>
        <position position="65"/>
    </location>
    <ligand>
        <name>Mg(2+)</name>
        <dbReference type="ChEBI" id="CHEBI:18420"/>
        <label>1</label>
    </ligand>
</feature>
<dbReference type="PANTHER" id="PTHR10642:SF26">
    <property type="entry name" value="RIBONUCLEASE H1"/>
    <property type="match status" value="1"/>
</dbReference>
<evidence type="ECO:0000313" key="13">
    <source>
        <dbReference type="Proteomes" id="UP000008080"/>
    </source>
</evidence>
<dbReference type="GO" id="GO:0003676">
    <property type="term" value="F:nucleic acid binding"/>
    <property type="evidence" value="ECO:0007669"/>
    <property type="project" value="InterPro"/>
</dbReference>
<evidence type="ECO:0000256" key="9">
    <source>
        <dbReference type="ARBA" id="ARBA00022842"/>
    </source>
</evidence>
<evidence type="ECO:0000256" key="10">
    <source>
        <dbReference type="HAMAP-Rule" id="MF_00042"/>
    </source>
</evidence>
<dbReference type="InterPro" id="IPR012337">
    <property type="entry name" value="RNaseH-like_sf"/>
</dbReference>
<comment type="similarity">
    <text evidence="2 10">Belongs to the RNase H family.</text>
</comment>
<accession>Q6MIM3</accession>
<dbReference type="InterPro" id="IPR022892">
    <property type="entry name" value="RNaseHI"/>
</dbReference>
<dbReference type="PROSITE" id="PS50879">
    <property type="entry name" value="RNASE_H_1"/>
    <property type="match status" value="1"/>
</dbReference>
<feature type="binding site" evidence="10">
    <location>
        <position position="26"/>
    </location>
    <ligand>
        <name>Mg(2+)</name>
        <dbReference type="ChEBI" id="CHEBI:18420"/>
        <label>1</label>
    </ligand>
</feature>
<proteinExistence type="inferred from homology"/>
<dbReference type="CDD" id="cd09278">
    <property type="entry name" value="RNase_HI_prokaryote_like"/>
    <property type="match status" value="1"/>
</dbReference>
<dbReference type="GO" id="GO:0005737">
    <property type="term" value="C:cytoplasm"/>
    <property type="evidence" value="ECO:0007669"/>
    <property type="project" value="UniProtKB-SubCell"/>
</dbReference>
<keyword evidence="10" id="KW-0963">Cytoplasm</keyword>
<name>Q6MIM3_BDEBA</name>
<feature type="binding site" evidence="10">
    <location>
        <position position="156"/>
    </location>
    <ligand>
        <name>Mg(2+)</name>
        <dbReference type="ChEBI" id="CHEBI:18420"/>
        <label>2</label>
    </ligand>
</feature>
<evidence type="ECO:0000256" key="2">
    <source>
        <dbReference type="ARBA" id="ARBA00005300"/>
    </source>
</evidence>
<dbReference type="InterPro" id="IPR036397">
    <property type="entry name" value="RNaseH_sf"/>
</dbReference>
<dbReference type="InterPro" id="IPR002156">
    <property type="entry name" value="RNaseH_domain"/>
</dbReference>
<keyword evidence="7 10" id="KW-0255">Endonuclease</keyword>
<dbReference type="EMBL" id="BX842654">
    <property type="protein sequence ID" value="CAE80890.1"/>
    <property type="molecule type" value="Genomic_DNA"/>
</dbReference>
<dbReference type="EC" id="3.1.26.4" evidence="4 10"/>
<dbReference type="GO" id="GO:0000287">
    <property type="term" value="F:magnesium ion binding"/>
    <property type="evidence" value="ECO:0007669"/>
    <property type="project" value="UniProtKB-UniRule"/>
</dbReference>
<keyword evidence="8 10" id="KW-0378">Hydrolase</keyword>
<comment type="cofactor">
    <cofactor evidence="10">
        <name>Mg(2+)</name>
        <dbReference type="ChEBI" id="CHEBI:18420"/>
    </cofactor>
    <text evidence="10">Binds 1 Mg(2+) ion per subunit. May bind a second metal ion at a regulatory site, or after substrate binding.</text>
</comment>
<dbReference type="SUPFAM" id="SSF53098">
    <property type="entry name" value="Ribonuclease H-like"/>
    <property type="match status" value="1"/>
</dbReference>
<dbReference type="HOGENOM" id="CLU_030894_3_0_7"/>
<dbReference type="Pfam" id="PF00075">
    <property type="entry name" value="RNase_H"/>
    <property type="match status" value="1"/>
</dbReference>
<dbReference type="AlphaFoldDB" id="Q6MIM3"/>
<evidence type="ECO:0000259" key="11">
    <source>
        <dbReference type="PROSITE" id="PS50879"/>
    </source>
</evidence>
<feature type="domain" description="RNase H type-1" evidence="11">
    <location>
        <begin position="17"/>
        <end position="164"/>
    </location>
</feature>
<dbReference type="NCBIfam" id="NF001236">
    <property type="entry name" value="PRK00203.1"/>
    <property type="match status" value="1"/>
</dbReference>
<keyword evidence="9 10" id="KW-0460">Magnesium</keyword>
<evidence type="ECO:0000256" key="4">
    <source>
        <dbReference type="ARBA" id="ARBA00012180"/>
    </source>
</evidence>
<dbReference type="KEGG" id="bba:Bd3131"/>
<evidence type="ECO:0000256" key="5">
    <source>
        <dbReference type="ARBA" id="ARBA00022722"/>
    </source>
</evidence>
<dbReference type="STRING" id="264462.Bd3131"/>
<keyword evidence="13" id="KW-1185">Reference proteome</keyword>
<comment type="function">
    <text evidence="10">Endonuclease that specifically degrades the RNA of RNA-DNA hybrids.</text>
</comment>
<reference evidence="12 13" key="1">
    <citation type="journal article" date="2004" name="Science">
        <title>A predator unmasked: life cycle of Bdellovibrio bacteriovorus from a genomic perspective.</title>
        <authorList>
            <person name="Rendulic S."/>
            <person name="Jagtap P."/>
            <person name="Rosinus A."/>
            <person name="Eppinger M."/>
            <person name="Baar C."/>
            <person name="Lanz C."/>
            <person name="Keller H."/>
            <person name="Lambert C."/>
            <person name="Evans K.J."/>
            <person name="Goesmann A."/>
            <person name="Meyer F."/>
            <person name="Sockett R.E."/>
            <person name="Schuster S.C."/>
        </authorList>
    </citation>
    <scope>NUCLEOTIDE SEQUENCE [LARGE SCALE GENOMIC DNA]</scope>
    <source>
        <strain evidence="13">ATCC 15356 / DSM 50701 / NCIMB 9529 / HD100</strain>
    </source>
</reference>
<evidence type="ECO:0000256" key="8">
    <source>
        <dbReference type="ARBA" id="ARBA00022801"/>
    </source>
</evidence>
<comment type="subcellular location">
    <subcellularLocation>
        <location evidence="10">Cytoplasm</location>
    </subcellularLocation>
</comment>
<evidence type="ECO:0000256" key="1">
    <source>
        <dbReference type="ARBA" id="ARBA00000077"/>
    </source>
</evidence>
<dbReference type="Proteomes" id="UP000008080">
    <property type="component" value="Chromosome"/>
</dbReference>
<protein>
    <recommendedName>
        <fullName evidence="4 10">Ribonuclease H</fullName>
        <shortName evidence="10">RNase H</shortName>
        <ecNumber evidence="4 10">3.1.26.4</ecNumber>
    </recommendedName>
</protein>
<gene>
    <name evidence="10 12" type="primary">rnhA</name>
    <name evidence="12" type="ordered locus">Bd3131</name>
</gene>
<dbReference type="Pfam" id="PF01693">
    <property type="entry name" value="Cauli_VI"/>
    <property type="match status" value="1"/>
</dbReference>
<evidence type="ECO:0000256" key="6">
    <source>
        <dbReference type="ARBA" id="ARBA00022723"/>
    </source>
</evidence>
<evidence type="ECO:0000256" key="3">
    <source>
        <dbReference type="ARBA" id="ARBA00011245"/>
    </source>
</evidence>
<feature type="binding site" evidence="10">
    <location>
        <position position="26"/>
    </location>
    <ligand>
        <name>Mg(2+)</name>
        <dbReference type="ChEBI" id="CHEBI:18420"/>
        <label>2</label>
    </ligand>
</feature>
<dbReference type="PANTHER" id="PTHR10642">
    <property type="entry name" value="RIBONUCLEASE H1"/>
    <property type="match status" value="1"/>
</dbReference>
<keyword evidence="6 10" id="KW-0479">Metal-binding</keyword>
<dbReference type="InterPro" id="IPR050092">
    <property type="entry name" value="RNase_H"/>
</dbReference>
<dbReference type="eggNOG" id="COG0328">
    <property type="taxonomic scope" value="Bacteria"/>
</dbReference>
<sequence length="263" mass="29167">MTEKPRLVRMLGVSTNTRDHIMIYSDGACSGNPGPGGWGSVILYPDNQVQELGDGEKSTTNNRMEMTAALEALKAVAHMKVPVRFYTDSTYLIRGITQWVHGWRRRGWKTAEGGEVSNQDIWEDLSHVVAARGTQGKIEWHYSRGHVGIPGNERCDRIAVAFSKNDYVSLYSGSLDQYPYDLLQVPADTSLPEMKGPGEKKKEAFSYLSNLGGLVYRHRTWPACQKRVSGQSGAKFKKATSAAEEIEILKSWGLSPSTVIKEG</sequence>
<keyword evidence="5 10" id="KW-0540">Nuclease</keyword>
<dbReference type="Gene3D" id="3.30.420.10">
    <property type="entry name" value="Ribonuclease H-like superfamily/Ribonuclease H"/>
    <property type="match status" value="1"/>
</dbReference>
<organism evidence="12 13">
    <name type="scientific">Bdellovibrio bacteriovorus (strain ATCC 15356 / DSM 50701 / NCIMB 9529 / HD100)</name>
    <dbReference type="NCBI Taxonomy" id="264462"/>
    <lineage>
        <taxon>Bacteria</taxon>
        <taxon>Pseudomonadati</taxon>
        <taxon>Bdellovibrionota</taxon>
        <taxon>Bdellovibrionia</taxon>
        <taxon>Bdellovibrionales</taxon>
        <taxon>Pseudobdellovibrionaceae</taxon>
        <taxon>Bdellovibrio</taxon>
    </lineage>
</organism>
<dbReference type="GO" id="GO:0004523">
    <property type="term" value="F:RNA-DNA hybrid ribonuclease activity"/>
    <property type="evidence" value="ECO:0007669"/>
    <property type="project" value="UniProtKB-UniRule"/>
</dbReference>
<dbReference type="GO" id="GO:0043137">
    <property type="term" value="P:DNA replication, removal of RNA primer"/>
    <property type="evidence" value="ECO:0007669"/>
    <property type="project" value="TreeGrafter"/>
</dbReference>
<comment type="catalytic activity">
    <reaction evidence="1 10">
        <text>Endonucleolytic cleavage to 5'-phosphomonoester.</text>
        <dbReference type="EC" id="3.1.26.4"/>
    </reaction>
</comment>
<evidence type="ECO:0000313" key="12">
    <source>
        <dbReference type="EMBL" id="CAE80890.1"/>
    </source>
</evidence>
<dbReference type="InterPro" id="IPR011320">
    <property type="entry name" value="RNase_H1_N"/>
</dbReference>
<feature type="binding site" evidence="10">
    <location>
        <position position="88"/>
    </location>
    <ligand>
        <name>Mg(2+)</name>
        <dbReference type="ChEBI" id="CHEBI:18420"/>
        <label>1</label>
    </ligand>
</feature>